<dbReference type="Proteomes" id="UP001157006">
    <property type="component" value="Chromosome 4"/>
</dbReference>
<evidence type="ECO:0000256" key="1">
    <source>
        <dbReference type="SAM" id="MobiDB-lite"/>
    </source>
</evidence>
<feature type="compositionally biased region" description="Acidic residues" evidence="1">
    <location>
        <begin position="87"/>
        <end position="119"/>
    </location>
</feature>
<organism evidence="2 3">
    <name type="scientific">Vicia faba</name>
    <name type="common">Broad bean</name>
    <name type="synonym">Faba vulgaris</name>
    <dbReference type="NCBI Taxonomy" id="3906"/>
    <lineage>
        <taxon>Eukaryota</taxon>
        <taxon>Viridiplantae</taxon>
        <taxon>Streptophyta</taxon>
        <taxon>Embryophyta</taxon>
        <taxon>Tracheophyta</taxon>
        <taxon>Spermatophyta</taxon>
        <taxon>Magnoliopsida</taxon>
        <taxon>eudicotyledons</taxon>
        <taxon>Gunneridae</taxon>
        <taxon>Pentapetalae</taxon>
        <taxon>rosids</taxon>
        <taxon>fabids</taxon>
        <taxon>Fabales</taxon>
        <taxon>Fabaceae</taxon>
        <taxon>Papilionoideae</taxon>
        <taxon>50 kb inversion clade</taxon>
        <taxon>NPAAA clade</taxon>
        <taxon>Hologalegina</taxon>
        <taxon>IRL clade</taxon>
        <taxon>Fabeae</taxon>
        <taxon>Vicia</taxon>
    </lineage>
</organism>
<feature type="compositionally biased region" description="Basic and acidic residues" evidence="1">
    <location>
        <begin position="120"/>
        <end position="136"/>
    </location>
</feature>
<accession>A0AAV1AGA3</accession>
<dbReference type="AlphaFoldDB" id="A0AAV1AGA3"/>
<proteinExistence type="predicted"/>
<protein>
    <submittedName>
        <fullName evidence="2">Uncharacterized protein</fullName>
    </submittedName>
</protein>
<reference evidence="2 3" key="1">
    <citation type="submission" date="2023-01" db="EMBL/GenBank/DDBJ databases">
        <authorList>
            <person name="Kreplak J."/>
        </authorList>
    </citation>
    <scope>NUCLEOTIDE SEQUENCE [LARGE SCALE GENOMIC DNA]</scope>
</reference>
<keyword evidence="3" id="KW-1185">Reference proteome</keyword>
<feature type="compositionally biased region" description="Low complexity" evidence="1">
    <location>
        <begin position="217"/>
        <end position="235"/>
    </location>
</feature>
<gene>
    <name evidence="2" type="ORF">VFH_IV093960</name>
</gene>
<sequence length="235" mass="25557">MNFVLDLPRTQRGVDSVFVVVDRFFKMTHFIVCKKTVDASNIAKLFFWEVVRLYGINGQFRQFQCLYCCSISRATYSFLPFVKESEDDAEDSDDESEDDDSGNSEGETDGESDSYLDFDVDPKSGGDHASRRENSKDVGFGGQASKYDHVSGGNHDSKDGSSEGNSAFDDDHNFESRTSEGRGDLTFEDGISEGSDSDSDGDSDSGNFPDSEGNQGSGESSISEARASEGESSGV</sequence>
<evidence type="ECO:0000313" key="3">
    <source>
        <dbReference type="Proteomes" id="UP001157006"/>
    </source>
</evidence>
<dbReference type="PANTHER" id="PTHR35046:SF9">
    <property type="entry name" value="RNA-DIRECTED DNA POLYMERASE"/>
    <property type="match status" value="1"/>
</dbReference>
<feature type="compositionally biased region" description="Basic and acidic residues" evidence="1">
    <location>
        <begin position="169"/>
        <end position="185"/>
    </location>
</feature>
<feature type="region of interest" description="Disordered" evidence="1">
    <location>
        <begin position="87"/>
        <end position="235"/>
    </location>
</feature>
<name>A0AAV1AGA3_VICFA</name>
<dbReference type="EMBL" id="OX451739">
    <property type="protein sequence ID" value="CAI8608598.1"/>
    <property type="molecule type" value="Genomic_DNA"/>
</dbReference>
<feature type="compositionally biased region" description="Acidic residues" evidence="1">
    <location>
        <begin position="186"/>
        <end position="203"/>
    </location>
</feature>
<evidence type="ECO:0000313" key="2">
    <source>
        <dbReference type="EMBL" id="CAI8608598.1"/>
    </source>
</evidence>
<dbReference type="PANTHER" id="PTHR35046">
    <property type="entry name" value="ZINC KNUCKLE (CCHC-TYPE) FAMILY PROTEIN"/>
    <property type="match status" value="1"/>
</dbReference>